<comment type="subcellular location">
    <subcellularLocation>
        <location evidence="1">Cytoplasm</location>
    </subcellularLocation>
</comment>
<keyword evidence="3" id="KW-0597">Phosphoprotein</keyword>
<keyword evidence="6" id="KW-0598">Phosphotransferase system</keyword>
<name>A0A660SHF4_UNCW3</name>
<gene>
    <name evidence="8" type="ORF">DRP53_06055</name>
</gene>
<dbReference type="InterPro" id="IPR051541">
    <property type="entry name" value="PTS_SugarTrans_NitroReg"/>
</dbReference>
<keyword evidence="2" id="KW-0813">Transport</keyword>
<dbReference type="PROSITE" id="PS00372">
    <property type="entry name" value="PTS_EIIA_TYPE_2_HIS"/>
    <property type="match status" value="1"/>
</dbReference>
<dbReference type="CDD" id="cd00211">
    <property type="entry name" value="PTS_IIA_fru"/>
    <property type="match status" value="1"/>
</dbReference>
<dbReference type="GO" id="GO:0008982">
    <property type="term" value="F:protein-N(PI)-phosphohistidine-sugar phosphotransferase activity"/>
    <property type="evidence" value="ECO:0007669"/>
    <property type="project" value="InterPro"/>
</dbReference>
<dbReference type="InterPro" id="IPR002178">
    <property type="entry name" value="PTS_EIIA_type-2_dom"/>
</dbReference>
<dbReference type="SUPFAM" id="SSF55804">
    <property type="entry name" value="Phoshotransferase/anion transport protein"/>
    <property type="match status" value="1"/>
</dbReference>
<dbReference type="NCBIfam" id="TIGR00848">
    <property type="entry name" value="fruA"/>
    <property type="match status" value="1"/>
</dbReference>
<dbReference type="PROSITE" id="PS51094">
    <property type="entry name" value="PTS_EIIA_TYPE_2"/>
    <property type="match status" value="1"/>
</dbReference>
<dbReference type="PANTHER" id="PTHR47738">
    <property type="entry name" value="PTS SYSTEM FRUCTOSE-LIKE EIIA COMPONENT-RELATED"/>
    <property type="match status" value="1"/>
</dbReference>
<dbReference type="InterPro" id="IPR016152">
    <property type="entry name" value="PTrfase/Anion_transptr"/>
</dbReference>
<proteinExistence type="predicted"/>
<sequence>MDLKLADRLSPETVITNLKAREKMGAIREIAEHLVKKGLILNNEEFLRAIDNRENLESTGIGDGIAIPHAKTDAVRDLILTLAISKAGVDFEAVDGKPSHIIFMIVSPDSHKGEYIRILARLSKLVRKKGFKDRLLEARSKAEIIDVIRGLE</sequence>
<evidence type="ECO:0000256" key="6">
    <source>
        <dbReference type="ARBA" id="ARBA00022683"/>
    </source>
</evidence>
<keyword evidence="5" id="KW-0808">Transferase</keyword>
<evidence type="ECO:0000313" key="8">
    <source>
        <dbReference type="EMBL" id="RKX70137.1"/>
    </source>
</evidence>
<dbReference type="Pfam" id="PF00359">
    <property type="entry name" value="PTS_EIIA_2"/>
    <property type="match status" value="1"/>
</dbReference>
<dbReference type="Gene3D" id="3.40.930.10">
    <property type="entry name" value="Mannitol-specific EII, Chain A"/>
    <property type="match status" value="1"/>
</dbReference>
<dbReference type="GO" id="GO:0016020">
    <property type="term" value="C:membrane"/>
    <property type="evidence" value="ECO:0007669"/>
    <property type="project" value="InterPro"/>
</dbReference>
<evidence type="ECO:0000256" key="5">
    <source>
        <dbReference type="ARBA" id="ARBA00022679"/>
    </source>
</evidence>
<dbReference type="PANTHER" id="PTHR47738:SF2">
    <property type="entry name" value="PTS SYSTEM FRUCTOSE-LIKE EIIA COMPONENT"/>
    <property type="match status" value="1"/>
</dbReference>
<accession>A0A660SHF4</accession>
<evidence type="ECO:0000259" key="7">
    <source>
        <dbReference type="PROSITE" id="PS51094"/>
    </source>
</evidence>
<dbReference type="GO" id="GO:0005737">
    <property type="term" value="C:cytoplasm"/>
    <property type="evidence" value="ECO:0007669"/>
    <property type="project" value="UniProtKB-SubCell"/>
</dbReference>
<reference evidence="8 9" key="1">
    <citation type="submission" date="2018-06" db="EMBL/GenBank/DDBJ databases">
        <title>Extensive metabolic versatility and redundancy in microbially diverse, dynamic hydrothermal sediments.</title>
        <authorList>
            <person name="Dombrowski N."/>
            <person name="Teske A."/>
            <person name="Baker B.J."/>
        </authorList>
    </citation>
    <scope>NUCLEOTIDE SEQUENCE [LARGE SCALE GENOMIC DNA]</scope>
    <source>
        <strain evidence="8">B36_G15</strain>
    </source>
</reference>
<dbReference type="GO" id="GO:0009401">
    <property type="term" value="P:phosphoenolpyruvate-dependent sugar phosphotransferase system"/>
    <property type="evidence" value="ECO:0007669"/>
    <property type="project" value="UniProtKB-KW"/>
</dbReference>
<keyword evidence="4 8" id="KW-0762">Sugar transport</keyword>
<evidence type="ECO:0000256" key="4">
    <source>
        <dbReference type="ARBA" id="ARBA00022597"/>
    </source>
</evidence>
<evidence type="ECO:0000256" key="2">
    <source>
        <dbReference type="ARBA" id="ARBA00022448"/>
    </source>
</evidence>
<evidence type="ECO:0000256" key="1">
    <source>
        <dbReference type="ARBA" id="ARBA00004496"/>
    </source>
</evidence>
<evidence type="ECO:0000313" key="9">
    <source>
        <dbReference type="Proteomes" id="UP000268469"/>
    </source>
</evidence>
<comment type="caution">
    <text evidence="8">The sequence shown here is derived from an EMBL/GenBank/DDBJ whole genome shotgun (WGS) entry which is preliminary data.</text>
</comment>
<dbReference type="FunFam" id="3.40.930.10:FF:000009">
    <property type="entry name" value="PTS system, fructose specific IIABC component"/>
    <property type="match status" value="1"/>
</dbReference>
<dbReference type="Proteomes" id="UP000268469">
    <property type="component" value="Unassembled WGS sequence"/>
</dbReference>
<organism evidence="8 9">
    <name type="scientific">candidate division WOR-3 bacterium</name>
    <dbReference type="NCBI Taxonomy" id="2052148"/>
    <lineage>
        <taxon>Bacteria</taxon>
        <taxon>Bacteria division WOR-3</taxon>
    </lineage>
</organism>
<dbReference type="InterPro" id="IPR004715">
    <property type="entry name" value="PTS_IIA_fruc"/>
</dbReference>
<protein>
    <submittedName>
        <fullName evidence="8">PTS sugar transporter subunit IIA</fullName>
    </submittedName>
</protein>
<evidence type="ECO:0000256" key="3">
    <source>
        <dbReference type="ARBA" id="ARBA00022553"/>
    </source>
</evidence>
<feature type="domain" description="PTS EIIA type-2" evidence="7">
    <location>
        <begin position="7"/>
        <end position="151"/>
    </location>
</feature>
<dbReference type="AlphaFoldDB" id="A0A660SHF4"/>
<dbReference type="EMBL" id="QNBE01000050">
    <property type="protein sequence ID" value="RKX70137.1"/>
    <property type="molecule type" value="Genomic_DNA"/>
</dbReference>